<keyword evidence="1 3" id="KW-0853">WD repeat</keyword>
<keyword evidence="5" id="KW-1185">Reference proteome</keyword>
<dbReference type="SMART" id="SM00320">
    <property type="entry name" value="WD40"/>
    <property type="match status" value="2"/>
</dbReference>
<dbReference type="InterPro" id="IPR001680">
    <property type="entry name" value="WD40_rpt"/>
</dbReference>
<dbReference type="EMBL" id="BPVZ01000066">
    <property type="protein sequence ID" value="GKV24528.1"/>
    <property type="molecule type" value="Genomic_DNA"/>
</dbReference>
<dbReference type="SUPFAM" id="SSF50978">
    <property type="entry name" value="WD40 repeat-like"/>
    <property type="match status" value="1"/>
</dbReference>
<sequence length="449" mass="49611">MTSKLLHGRELNGKFFASNRGKLSFEEEFQKIQASRPDIWRYRGTDNVADSTLEQMLIDLQTPEGQTETDFLLAGGINGSLSFLEVGKDGKHFDYGVTCIPNHVWPSGRVNLSNGGVAPQHIWRPPGASVQTSSRISSLKVTGKYSSLATGDASRAQHALITTLGSEFSGGYVYILSLIEPIDVTSMIPQRMHVVAPFSCTIWTADYNSHTSQAVIGTNVGAALVNVETGTSSWVCHCKSDVLAQQFDQSGNLVLCGLRNGAIVTVDVREKQGVSARLIKHRIPYLSSERSGRKPWFELKGHISLSSTVHMPSSISSLASLQLYDQYFLASSMDGSIKLYDHRLTKRGAVQSYDGHINSHTRIRLGVDQSERFVMSGGEDCCLRLWSIKSGKLIFEEKFSESVLSTICWRRSERGGDGRLTYEEELYGQCPILGAWLGSQEGIFHMQWS</sequence>
<feature type="repeat" description="WD" evidence="3">
    <location>
        <begin position="353"/>
        <end position="396"/>
    </location>
</feature>
<gene>
    <name evidence="4" type="ORF">SLEP1_g34130</name>
</gene>
<protein>
    <submittedName>
        <fullName evidence="4">Uncharacterized protein</fullName>
    </submittedName>
</protein>
<dbReference type="InterPro" id="IPR036322">
    <property type="entry name" value="WD40_repeat_dom_sf"/>
</dbReference>
<dbReference type="Gene3D" id="2.130.10.10">
    <property type="entry name" value="YVTN repeat-like/Quinoprotein amine dehydrogenase"/>
    <property type="match status" value="1"/>
</dbReference>
<proteinExistence type="predicted"/>
<organism evidence="4 5">
    <name type="scientific">Rubroshorea leprosula</name>
    <dbReference type="NCBI Taxonomy" id="152421"/>
    <lineage>
        <taxon>Eukaryota</taxon>
        <taxon>Viridiplantae</taxon>
        <taxon>Streptophyta</taxon>
        <taxon>Embryophyta</taxon>
        <taxon>Tracheophyta</taxon>
        <taxon>Spermatophyta</taxon>
        <taxon>Magnoliopsida</taxon>
        <taxon>eudicotyledons</taxon>
        <taxon>Gunneridae</taxon>
        <taxon>Pentapetalae</taxon>
        <taxon>rosids</taxon>
        <taxon>malvids</taxon>
        <taxon>Malvales</taxon>
        <taxon>Dipterocarpaceae</taxon>
        <taxon>Rubroshorea</taxon>
    </lineage>
</organism>
<dbReference type="PANTHER" id="PTHR44472:SF1">
    <property type="entry name" value="DDB1 AND CUL4 ASSOCIATED FACTOR 4"/>
    <property type="match status" value="1"/>
</dbReference>
<dbReference type="InterPro" id="IPR015943">
    <property type="entry name" value="WD40/YVTN_repeat-like_dom_sf"/>
</dbReference>
<evidence type="ECO:0000256" key="2">
    <source>
        <dbReference type="ARBA" id="ARBA00022737"/>
    </source>
</evidence>
<dbReference type="Pfam" id="PF23761">
    <property type="entry name" value="Beta-prop_DCAF4"/>
    <property type="match status" value="1"/>
</dbReference>
<dbReference type="PANTHER" id="PTHR44472">
    <property type="entry name" value="DDB1- AND CUL4-ASSOCIATED FACTOR 4-RELATED"/>
    <property type="match status" value="1"/>
</dbReference>
<dbReference type="InterPro" id="IPR052254">
    <property type="entry name" value="CUL4-DDB1_E3_ligase_receptor"/>
</dbReference>
<evidence type="ECO:0000313" key="5">
    <source>
        <dbReference type="Proteomes" id="UP001054252"/>
    </source>
</evidence>
<evidence type="ECO:0000313" key="4">
    <source>
        <dbReference type="EMBL" id="GKV24528.1"/>
    </source>
</evidence>
<accession>A0AAV5KIT3</accession>
<comment type="caution">
    <text evidence="4">The sequence shown here is derived from an EMBL/GenBank/DDBJ whole genome shotgun (WGS) entry which is preliminary data.</text>
</comment>
<name>A0AAV5KIT3_9ROSI</name>
<dbReference type="AlphaFoldDB" id="A0AAV5KIT3"/>
<evidence type="ECO:0000256" key="3">
    <source>
        <dbReference type="PROSITE-ProRule" id="PRU00221"/>
    </source>
</evidence>
<reference evidence="4 5" key="1">
    <citation type="journal article" date="2021" name="Commun. Biol.">
        <title>The genome of Shorea leprosula (Dipterocarpaceae) highlights the ecological relevance of drought in aseasonal tropical rainforests.</title>
        <authorList>
            <person name="Ng K.K.S."/>
            <person name="Kobayashi M.J."/>
            <person name="Fawcett J.A."/>
            <person name="Hatakeyama M."/>
            <person name="Paape T."/>
            <person name="Ng C.H."/>
            <person name="Ang C.C."/>
            <person name="Tnah L.H."/>
            <person name="Lee C.T."/>
            <person name="Nishiyama T."/>
            <person name="Sese J."/>
            <person name="O'Brien M.J."/>
            <person name="Copetti D."/>
            <person name="Mohd Noor M.I."/>
            <person name="Ong R.C."/>
            <person name="Putra M."/>
            <person name="Sireger I.Z."/>
            <person name="Indrioko S."/>
            <person name="Kosugi Y."/>
            <person name="Izuno A."/>
            <person name="Isagi Y."/>
            <person name="Lee S.L."/>
            <person name="Shimizu K.K."/>
        </authorList>
    </citation>
    <scope>NUCLEOTIDE SEQUENCE [LARGE SCALE GENOMIC DNA]</scope>
    <source>
        <tissue evidence="4">Leaf</tissue>
    </source>
</reference>
<dbReference type="Proteomes" id="UP001054252">
    <property type="component" value="Unassembled WGS sequence"/>
</dbReference>
<keyword evidence="2" id="KW-0677">Repeat</keyword>
<dbReference type="PROSITE" id="PS50082">
    <property type="entry name" value="WD_REPEATS_2"/>
    <property type="match status" value="1"/>
</dbReference>
<evidence type="ECO:0000256" key="1">
    <source>
        <dbReference type="ARBA" id="ARBA00022574"/>
    </source>
</evidence>